<dbReference type="Gene3D" id="3.30.700.10">
    <property type="entry name" value="Glycoprotein, Type 4 Pilin"/>
    <property type="match status" value="1"/>
</dbReference>
<feature type="transmembrane region" description="Helical" evidence="1">
    <location>
        <begin position="41"/>
        <end position="63"/>
    </location>
</feature>
<keyword evidence="1" id="KW-0812">Transmembrane</keyword>
<dbReference type="AlphaFoldDB" id="A0A5J4J378"/>
<comment type="caution">
    <text evidence="2">The sequence shown here is derived from an EMBL/GenBank/DDBJ whole genome shotgun (WGS) entry which is preliminary data.</text>
</comment>
<accession>A0A5J4J378</accession>
<dbReference type="OrthoDB" id="1447786at2"/>
<keyword evidence="3" id="KW-1185">Reference proteome</keyword>
<dbReference type="RefSeq" id="WP_151672982.1">
    <property type="nucleotide sequence ID" value="NZ_BKCG01000002.1"/>
</dbReference>
<organism evidence="2 3">
    <name type="scientific">Patiriisocius marinus</name>
    <dbReference type="NCBI Taxonomy" id="1397112"/>
    <lineage>
        <taxon>Bacteria</taxon>
        <taxon>Pseudomonadati</taxon>
        <taxon>Bacteroidota</taxon>
        <taxon>Flavobacteriia</taxon>
        <taxon>Flavobacteriales</taxon>
        <taxon>Flavobacteriaceae</taxon>
        <taxon>Patiriisocius</taxon>
    </lineage>
</organism>
<name>A0A5J4J378_9FLAO</name>
<dbReference type="Proteomes" id="UP000326509">
    <property type="component" value="Unassembled WGS sequence"/>
</dbReference>
<dbReference type="InterPro" id="IPR045584">
    <property type="entry name" value="Pilin-like"/>
</dbReference>
<proteinExistence type="predicted"/>
<sequence>MIEDIALFFGELFFWREDYSFSKRKKARRALEKEQNLPKKLMISPIVIVIGVLLLIVVVLKLVSSSYFNPNKGISKTSEKITKIELLLEKRKSTLGEYPIELKAITKNNPLKKRSILDYWNNKFHYKVIDKDSSYILISKGKDGILNTEDDILSTKFKH</sequence>
<evidence type="ECO:0000313" key="3">
    <source>
        <dbReference type="Proteomes" id="UP000326509"/>
    </source>
</evidence>
<evidence type="ECO:0000256" key="1">
    <source>
        <dbReference type="SAM" id="Phobius"/>
    </source>
</evidence>
<reference evidence="2 3" key="1">
    <citation type="submission" date="2019-08" db="EMBL/GenBank/DDBJ databases">
        <title>Draft genome sequence of Ulvibacter marinus type strain NBRC 109484.</title>
        <authorList>
            <person name="Kawano K."/>
            <person name="Ushijima N."/>
            <person name="Kihara M."/>
            <person name="Itoh H."/>
        </authorList>
    </citation>
    <scope>NUCLEOTIDE SEQUENCE [LARGE SCALE GENOMIC DNA]</scope>
    <source>
        <strain evidence="2 3">NBRC 109484</strain>
    </source>
</reference>
<dbReference type="EMBL" id="BKCG01000002">
    <property type="protein sequence ID" value="GER58897.1"/>
    <property type="molecule type" value="Genomic_DNA"/>
</dbReference>
<gene>
    <name evidence="2" type="ORF">ULMA_10050</name>
</gene>
<evidence type="ECO:0000313" key="2">
    <source>
        <dbReference type="EMBL" id="GER58897.1"/>
    </source>
</evidence>
<dbReference type="SUPFAM" id="SSF54523">
    <property type="entry name" value="Pili subunits"/>
    <property type="match status" value="1"/>
</dbReference>
<keyword evidence="1" id="KW-0472">Membrane</keyword>
<evidence type="ECO:0008006" key="4">
    <source>
        <dbReference type="Google" id="ProtNLM"/>
    </source>
</evidence>
<protein>
    <recommendedName>
        <fullName evidence="4">Type II secretion system protein GspG C-terminal domain-containing protein</fullName>
    </recommendedName>
</protein>
<keyword evidence="1" id="KW-1133">Transmembrane helix</keyword>